<dbReference type="Gene3D" id="3.80.10.10">
    <property type="entry name" value="Ribonuclease Inhibitor"/>
    <property type="match status" value="3"/>
</dbReference>
<dbReference type="PANTHER" id="PTHR48051">
    <property type="match status" value="1"/>
</dbReference>
<dbReference type="InterPro" id="IPR036770">
    <property type="entry name" value="Ankyrin_rpt-contain_sf"/>
</dbReference>
<dbReference type="STRING" id="77166.N6T055"/>
<dbReference type="InterPro" id="IPR032675">
    <property type="entry name" value="LRR_dom_sf"/>
</dbReference>
<dbReference type="InterPro" id="IPR050216">
    <property type="entry name" value="LRR_domain-containing"/>
</dbReference>
<dbReference type="Proteomes" id="UP000030742">
    <property type="component" value="Unassembled WGS sequence"/>
</dbReference>
<dbReference type="HOGENOM" id="CLU_461730_0_0_1"/>
<keyword evidence="2" id="KW-0677">Repeat</keyword>
<dbReference type="Pfam" id="PF13855">
    <property type="entry name" value="LRR_8"/>
    <property type="match status" value="2"/>
</dbReference>
<evidence type="ECO:0000256" key="2">
    <source>
        <dbReference type="ARBA" id="ARBA00022737"/>
    </source>
</evidence>
<feature type="non-terminal residue" evidence="3">
    <location>
        <position position="1"/>
    </location>
</feature>
<dbReference type="SUPFAM" id="SSF48403">
    <property type="entry name" value="Ankyrin repeat"/>
    <property type="match status" value="1"/>
</dbReference>
<dbReference type="InterPro" id="IPR002110">
    <property type="entry name" value="Ankyrin_rpt"/>
</dbReference>
<name>N6T055_DENPD</name>
<dbReference type="PANTHER" id="PTHR48051:SF1">
    <property type="entry name" value="RAS SUPPRESSOR PROTEIN 1"/>
    <property type="match status" value="1"/>
</dbReference>
<dbReference type="InterPro" id="IPR003591">
    <property type="entry name" value="Leu-rich_rpt_typical-subtyp"/>
</dbReference>
<proteinExistence type="predicted"/>
<dbReference type="Gene3D" id="1.25.40.20">
    <property type="entry name" value="Ankyrin repeat-containing domain"/>
    <property type="match status" value="1"/>
</dbReference>
<dbReference type="Pfam" id="PF12796">
    <property type="entry name" value="Ank_2"/>
    <property type="match status" value="1"/>
</dbReference>
<evidence type="ECO:0000313" key="3">
    <source>
        <dbReference type="EMBL" id="ENN73439.1"/>
    </source>
</evidence>
<dbReference type="GO" id="GO:0005737">
    <property type="term" value="C:cytoplasm"/>
    <property type="evidence" value="ECO:0007669"/>
    <property type="project" value="TreeGrafter"/>
</dbReference>
<dbReference type="PROSITE" id="PS51450">
    <property type="entry name" value="LRR"/>
    <property type="match status" value="3"/>
</dbReference>
<dbReference type="AlphaFoldDB" id="N6T055"/>
<dbReference type="SMART" id="SM00369">
    <property type="entry name" value="LRR_TYP"/>
    <property type="match status" value="6"/>
</dbReference>
<dbReference type="EMBL" id="KB632258">
    <property type="protein sequence ID" value="ERL90818.1"/>
    <property type="molecule type" value="Genomic_DNA"/>
</dbReference>
<dbReference type="EMBL" id="KB741164">
    <property type="protein sequence ID" value="ENN73439.1"/>
    <property type="molecule type" value="Genomic_DNA"/>
</dbReference>
<organism evidence="3">
    <name type="scientific">Dendroctonus ponderosae</name>
    <name type="common">Mountain pine beetle</name>
    <dbReference type="NCBI Taxonomy" id="77166"/>
    <lineage>
        <taxon>Eukaryota</taxon>
        <taxon>Metazoa</taxon>
        <taxon>Ecdysozoa</taxon>
        <taxon>Arthropoda</taxon>
        <taxon>Hexapoda</taxon>
        <taxon>Insecta</taxon>
        <taxon>Pterygota</taxon>
        <taxon>Neoptera</taxon>
        <taxon>Endopterygota</taxon>
        <taxon>Coleoptera</taxon>
        <taxon>Polyphaga</taxon>
        <taxon>Cucujiformia</taxon>
        <taxon>Curculionidae</taxon>
        <taxon>Scolytinae</taxon>
        <taxon>Dendroctonus</taxon>
    </lineage>
</organism>
<sequence length="591" mass="66608">MNCQIDRALVELVNVDAKEKARLDIHAAIGHACSQGDVNSVQQLLSSLQNDAELIVNMAPSGANTLLFSACEVGNRQIVKLLLDFGADGRCHSVTKYSPLYIASYQGQREVVEMLLIKFPELVQDVSSCSIEDDLNYTSSGLVEACRNRDVPIVDLLLKRGARDDDCKALVIAVTNKDETLIAKLLSTKAHPDPEYKINKKSMTENINSTHITMFANISSLTYSSLFPNTPTMINWHNQKCGLSEIKLQWLIDAALNLNPKLKQNPRSYDIALFSITRLDVSNNNISQIPLGVFQLQSLKYLNLSQNRIEILPIPEVPPVKKGSKRKVRKENLSYCCPLLEELYLQENRLNQVPDAIFKLPNLITLVISNNKLQHLPYDMWMAPKLKELNASFNLLKELPSAPNEVKENLDRMSVSSSESHLSNLTENDSESEITEFDKMLCHEESVPAVKYRKKERSYFQLDVNHHHIWSKNVEVTEQIFHYDETSLEKCSQLSALNLAHNLFTSIPVVLPCLAVNLTRLNMAFNTLRSMSHITSYPSSLKQLDLSHNQITVWPSLPQVEAHDNMELANLACYMDNVAFKGKSAEVGGRY</sequence>
<reference evidence="3 5" key="1">
    <citation type="journal article" date="2013" name="Genome Biol.">
        <title>Draft genome of the mountain pine beetle, Dendroctonus ponderosae Hopkins, a major forest pest.</title>
        <authorList>
            <person name="Keeling C.I."/>
            <person name="Yuen M.M."/>
            <person name="Liao N.Y."/>
            <person name="Docking T.R."/>
            <person name="Chan S.K."/>
            <person name="Taylor G.A."/>
            <person name="Palmquist D.L."/>
            <person name="Jackman S.D."/>
            <person name="Nguyen A."/>
            <person name="Li M."/>
            <person name="Henderson H."/>
            <person name="Janes J.K."/>
            <person name="Zhao Y."/>
            <person name="Pandoh P."/>
            <person name="Moore R."/>
            <person name="Sperling F.A."/>
            <person name="Huber D.P."/>
            <person name="Birol I."/>
            <person name="Jones S.J."/>
            <person name="Bohlmann J."/>
        </authorList>
    </citation>
    <scope>NUCLEOTIDE SEQUENCE</scope>
</reference>
<evidence type="ECO:0000313" key="4">
    <source>
        <dbReference type="EMBL" id="ERL90818.1"/>
    </source>
</evidence>
<protein>
    <submittedName>
        <fullName evidence="3">Uncharacterized protein</fullName>
    </submittedName>
</protein>
<evidence type="ECO:0000256" key="1">
    <source>
        <dbReference type="ARBA" id="ARBA00022614"/>
    </source>
</evidence>
<dbReference type="SUPFAM" id="SSF52058">
    <property type="entry name" value="L domain-like"/>
    <property type="match status" value="1"/>
</dbReference>
<evidence type="ECO:0000313" key="5">
    <source>
        <dbReference type="Proteomes" id="UP000030742"/>
    </source>
</evidence>
<gene>
    <name evidence="4" type="ORF">D910_08164</name>
    <name evidence="3" type="ORF">YQE_09936</name>
</gene>
<accession>N6T055</accession>
<dbReference type="InterPro" id="IPR001611">
    <property type="entry name" value="Leu-rich_rpt"/>
</dbReference>
<dbReference type="OrthoDB" id="10252328at2759"/>
<keyword evidence="1" id="KW-0433">Leucine-rich repeat</keyword>
<dbReference type="SMART" id="SM00364">
    <property type="entry name" value="LRR_BAC"/>
    <property type="match status" value="7"/>
</dbReference>
<dbReference type="Pfam" id="PF00560">
    <property type="entry name" value="LRR_1"/>
    <property type="match status" value="1"/>
</dbReference>
<dbReference type="SMART" id="SM00248">
    <property type="entry name" value="ANK"/>
    <property type="match status" value="4"/>
</dbReference>